<evidence type="ECO:0000313" key="7">
    <source>
        <dbReference type="Proteomes" id="UP000257706"/>
    </source>
</evidence>
<evidence type="ECO:0000313" key="6">
    <source>
        <dbReference type="EMBL" id="HAE49019.1"/>
    </source>
</evidence>
<feature type="domain" description="HTH araC/xylS-type" evidence="5">
    <location>
        <begin position="246"/>
        <end position="347"/>
    </location>
</feature>
<dbReference type="Pfam" id="PF14525">
    <property type="entry name" value="AraC_binding_2"/>
    <property type="match status" value="1"/>
</dbReference>
<dbReference type="InterPro" id="IPR018062">
    <property type="entry name" value="HTH_AraC-typ_CS"/>
</dbReference>
<feature type="compositionally biased region" description="Basic and acidic residues" evidence="4">
    <location>
        <begin position="340"/>
        <end position="355"/>
    </location>
</feature>
<reference evidence="6 7" key="1">
    <citation type="journal article" date="2018" name="Nat. Biotechnol.">
        <title>A standardized bacterial taxonomy based on genome phylogeny substantially revises the tree of life.</title>
        <authorList>
            <person name="Parks D.H."/>
            <person name="Chuvochina M."/>
            <person name="Waite D.W."/>
            <person name="Rinke C."/>
            <person name="Skarshewski A."/>
            <person name="Chaumeil P.A."/>
            <person name="Hugenholtz P."/>
        </authorList>
    </citation>
    <scope>NUCLEOTIDE SEQUENCE [LARGE SCALE GENOMIC DNA]</scope>
    <source>
        <strain evidence="6">UBA8739</strain>
    </source>
</reference>
<evidence type="ECO:0000256" key="1">
    <source>
        <dbReference type="ARBA" id="ARBA00023015"/>
    </source>
</evidence>
<dbReference type="SUPFAM" id="SSF46689">
    <property type="entry name" value="Homeodomain-like"/>
    <property type="match status" value="1"/>
</dbReference>
<accession>A0A3B9IP68</accession>
<gene>
    <name evidence="6" type="ORF">DCK97_16495</name>
</gene>
<dbReference type="GO" id="GO:0043565">
    <property type="term" value="F:sequence-specific DNA binding"/>
    <property type="evidence" value="ECO:0007669"/>
    <property type="project" value="InterPro"/>
</dbReference>
<dbReference type="PANTHER" id="PTHR46796:SF6">
    <property type="entry name" value="ARAC SUBFAMILY"/>
    <property type="match status" value="1"/>
</dbReference>
<dbReference type="Gene3D" id="1.10.10.60">
    <property type="entry name" value="Homeodomain-like"/>
    <property type="match status" value="1"/>
</dbReference>
<evidence type="ECO:0000259" key="5">
    <source>
        <dbReference type="PROSITE" id="PS01124"/>
    </source>
</evidence>
<dbReference type="Pfam" id="PF12833">
    <property type="entry name" value="HTH_18"/>
    <property type="match status" value="1"/>
</dbReference>
<dbReference type="PROSITE" id="PS00041">
    <property type="entry name" value="HTH_ARAC_FAMILY_1"/>
    <property type="match status" value="1"/>
</dbReference>
<dbReference type="InterPro" id="IPR050204">
    <property type="entry name" value="AraC_XylS_family_regulators"/>
</dbReference>
<dbReference type="Proteomes" id="UP000257706">
    <property type="component" value="Unassembled WGS sequence"/>
</dbReference>
<dbReference type="GO" id="GO:0003700">
    <property type="term" value="F:DNA-binding transcription factor activity"/>
    <property type="evidence" value="ECO:0007669"/>
    <property type="project" value="InterPro"/>
</dbReference>
<dbReference type="InterPro" id="IPR009057">
    <property type="entry name" value="Homeodomain-like_sf"/>
</dbReference>
<sequence length="355" mass="38474">MQYASSRRLPLHALFSTTSNMPLALVQVVERKVIMGVRILDLDCRSLPGVERWREAVTDIYCSFDVIPDRQPFHARIVERRVGPLSLTRFTCDDCTVIRSEAHIRQDEVAGFSVSIPVSGRMIHCQGDRSGYVRPGEALVTDLSRPYGFRCVEGLTSVCVKIPPAVTCAGGGFAVAPAVTDGQRAADPALLQAVTAMIDALLEAPKPVDQRRAEHAARALLDLIALMFAAPPAAAPPTPGLTALRRRAEALIRAEATDPGLTPQAVAERLGISPGYLHRAMRGSGHTVQTLIRETRIAAGLHMLMDPGTSDLTIARIAYEAGFASHAAFTDAVRRRHGRTPREVRDQALRRGDVG</sequence>
<comment type="caution">
    <text evidence="6">The sequence shown here is derived from an EMBL/GenBank/DDBJ whole genome shotgun (WGS) entry which is preliminary data.</text>
</comment>
<dbReference type="InterPro" id="IPR035418">
    <property type="entry name" value="AraC-bd_2"/>
</dbReference>
<keyword evidence="3" id="KW-0804">Transcription</keyword>
<dbReference type="AlphaFoldDB" id="A0A3B9IP68"/>
<dbReference type="PROSITE" id="PS01124">
    <property type="entry name" value="HTH_ARAC_FAMILY_2"/>
    <property type="match status" value="1"/>
</dbReference>
<proteinExistence type="predicted"/>
<evidence type="ECO:0000256" key="3">
    <source>
        <dbReference type="ARBA" id="ARBA00023163"/>
    </source>
</evidence>
<evidence type="ECO:0000256" key="4">
    <source>
        <dbReference type="SAM" id="MobiDB-lite"/>
    </source>
</evidence>
<evidence type="ECO:0000256" key="2">
    <source>
        <dbReference type="ARBA" id="ARBA00023125"/>
    </source>
</evidence>
<feature type="region of interest" description="Disordered" evidence="4">
    <location>
        <begin position="334"/>
        <end position="355"/>
    </location>
</feature>
<name>A0A3B9IP68_9PROT</name>
<keyword evidence="2" id="KW-0238">DNA-binding</keyword>
<dbReference type="PANTHER" id="PTHR46796">
    <property type="entry name" value="HTH-TYPE TRANSCRIPTIONAL ACTIVATOR RHAS-RELATED"/>
    <property type="match status" value="1"/>
</dbReference>
<keyword evidence="1" id="KW-0805">Transcription regulation</keyword>
<dbReference type="EMBL" id="DMAI01000269">
    <property type="protein sequence ID" value="HAE49019.1"/>
    <property type="molecule type" value="Genomic_DNA"/>
</dbReference>
<protein>
    <recommendedName>
        <fullName evidence="5">HTH araC/xylS-type domain-containing protein</fullName>
    </recommendedName>
</protein>
<dbReference type="InterPro" id="IPR018060">
    <property type="entry name" value="HTH_AraC"/>
</dbReference>
<organism evidence="6 7">
    <name type="scientific">Tistrella mobilis</name>
    <dbReference type="NCBI Taxonomy" id="171437"/>
    <lineage>
        <taxon>Bacteria</taxon>
        <taxon>Pseudomonadati</taxon>
        <taxon>Pseudomonadota</taxon>
        <taxon>Alphaproteobacteria</taxon>
        <taxon>Geminicoccales</taxon>
        <taxon>Geminicoccaceae</taxon>
        <taxon>Tistrella</taxon>
    </lineage>
</organism>
<dbReference type="SMART" id="SM00342">
    <property type="entry name" value="HTH_ARAC"/>
    <property type="match status" value="1"/>
</dbReference>